<dbReference type="EMBL" id="BNCQ01000002">
    <property type="protein sequence ID" value="GIL95022.1"/>
    <property type="molecule type" value="Genomic_DNA"/>
</dbReference>
<accession>A0A8J4D726</accession>
<evidence type="ECO:0000256" key="1">
    <source>
        <dbReference type="SAM" id="MobiDB-lite"/>
    </source>
</evidence>
<gene>
    <name evidence="2" type="ORF">Vretimale_1133</name>
</gene>
<organism evidence="2 3">
    <name type="scientific">Volvox reticuliferus</name>
    <dbReference type="NCBI Taxonomy" id="1737510"/>
    <lineage>
        <taxon>Eukaryota</taxon>
        <taxon>Viridiplantae</taxon>
        <taxon>Chlorophyta</taxon>
        <taxon>core chlorophytes</taxon>
        <taxon>Chlorophyceae</taxon>
        <taxon>CS clade</taxon>
        <taxon>Chlamydomonadales</taxon>
        <taxon>Volvocaceae</taxon>
        <taxon>Volvox</taxon>
    </lineage>
</organism>
<dbReference type="AlphaFoldDB" id="A0A8J4D726"/>
<reference evidence="2" key="1">
    <citation type="journal article" date="2021" name="Proc. Natl. Acad. Sci. U.S.A.">
        <title>Three genomes in the algal genus Volvox reveal the fate of a haploid sex-determining region after a transition to homothallism.</title>
        <authorList>
            <person name="Yamamoto K."/>
            <person name="Hamaji T."/>
            <person name="Kawai-Toyooka H."/>
            <person name="Matsuzaki R."/>
            <person name="Takahashi F."/>
            <person name="Nishimura Y."/>
            <person name="Kawachi M."/>
            <person name="Noguchi H."/>
            <person name="Minakuchi Y."/>
            <person name="Umen J.G."/>
            <person name="Toyoda A."/>
            <person name="Nozaki H."/>
        </authorList>
    </citation>
    <scope>NUCLEOTIDE SEQUENCE</scope>
    <source>
        <strain evidence="2">NIES-3785</strain>
    </source>
</reference>
<evidence type="ECO:0000313" key="2">
    <source>
        <dbReference type="EMBL" id="GIL95022.1"/>
    </source>
</evidence>
<comment type="caution">
    <text evidence="2">The sequence shown here is derived from an EMBL/GenBank/DDBJ whole genome shotgun (WGS) entry which is preliminary data.</text>
</comment>
<sequence>ATAARENADCRSFASGFGSGSGADLQLDPAHLTDLTRLAQILAFGIFGSDPNHARYLSTVADHLGLLPLRQQSLSGLVGGVLQAVSELLHQRFSLQLQPVLALAHGHGGGHAVFFTQRGGAGVGPAPSAGMTSMQRDLLLETHTSVQSLSALAASSADPRSTMPYQMGSVASGPAEQNGLSMTDAACPAAVKAVRITLANTLLGEALRVQMSASMLGVEGPMNSTAKERSSFLQRFTTIILRDASGFVLEEQQPCRDILTMGKLLGGAAGVGSLAICVEAPSSPGRRLMPAAEAGGSGGGLPLPMNSLTPRLSTRRDTFCPQRGGGNNSGGNSGGLPSAVQQGGTCCAAGDGGGKAAAGSHNSPLTPPP</sequence>
<evidence type="ECO:0000313" key="3">
    <source>
        <dbReference type="Proteomes" id="UP000722791"/>
    </source>
</evidence>
<protein>
    <submittedName>
        <fullName evidence="2">Uncharacterized protein</fullName>
    </submittedName>
</protein>
<feature type="region of interest" description="Disordered" evidence="1">
    <location>
        <begin position="350"/>
        <end position="369"/>
    </location>
</feature>
<proteinExistence type="predicted"/>
<name>A0A8J4D726_9CHLO</name>
<feature type="non-terminal residue" evidence="2">
    <location>
        <position position="1"/>
    </location>
</feature>
<feature type="region of interest" description="Disordered" evidence="1">
    <location>
        <begin position="288"/>
        <end position="344"/>
    </location>
</feature>
<feature type="compositionally biased region" description="Gly residues" evidence="1">
    <location>
        <begin position="323"/>
        <end position="334"/>
    </location>
</feature>
<feature type="compositionally biased region" description="Polar residues" evidence="1">
    <location>
        <begin position="360"/>
        <end position="369"/>
    </location>
</feature>
<feature type="non-terminal residue" evidence="2">
    <location>
        <position position="369"/>
    </location>
</feature>
<dbReference type="Proteomes" id="UP000722791">
    <property type="component" value="Unassembled WGS sequence"/>
</dbReference>